<protein>
    <submittedName>
        <fullName evidence="2">3-aminobutyryl-CoA ammonia-lyase</fullName>
    </submittedName>
</protein>
<dbReference type="SUPFAM" id="SSF54637">
    <property type="entry name" value="Thioesterase/thiol ester dehydrase-isomerase"/>
    <property type="match status" value="1"/>
</dbReference>
<proteinExistence type="predicted"/>
<evidence type="ECO:0000259" key="1">
    <source>
        <dbReference type="Pfam" id="PF03061"/>
    </source>
</evidence>
<dbReference type="Proteomes" id="UP000295063">
    <property type="component" value="Unassembled WGS sequence"/>
</dbReference>
<name>A0A4R1PPM2_9FIRM</name>
<dbReference type="InterPro" id="IPR006683">
    <property type="entry name" value="Thioestr_dom"/>
</dbReference>
<dbReference type="EMBL" id="SLUI01000028">
    <property type="protein sequence ID" value="TCL31592.1"/>
    <property type="molecule type" value="Genomic_DNA"/>
</dbReference>
<dbReference type="CDD" id="cd03440">
    <property type="entry name" value="hot_dog"/>
    <property type="match status" value="1"/>
</dbReference>
<organism evidence="2 3">
    <name type="scientific">Anaerospora hongkongensis</name>
    <dbReference type="NCBI Taxonomy" id="244830"/>
    <lineage>
        <taxon>Bacteria</taxon>
        <taxon>Bacillati</taxon>
        <taxon>Bacillota</taxon>
        <taxon>Negativicutes</taxon>
        <taxon>Selenomonadales</taxon>
        <taxon>Sporomusaceae</taxon>
        <taxon>Anaerospora</taxon>
    </lineage>
</organism>
<dbReference type="OrthoDB" id="5510361at2"/>
<dbReference type="Gene3D" id="3.10.129.10">
    <property type="entry name" value="Hotdog Thioesterase"/>
    <property type="match status" value="1"/>
</dbReference>
<dbReference type="RefSeq" id="WP_132083791.1">
    <property type="nucleotide sequence ID" value="NZ_DAIMLW010000171.1"/>
</dbReference>
<keyword evidence="2" id="KW-0456">Lyase</keyword>
<dbReference type="AlphaFoldDB" id="A0A4R1PPM2"/>
<dbReference type="InterPro" id="IPR029069">
    <property type="entry name" value="HotDog_dom_sf"/>
</dbReference>
<reference evidence="2 3" key="1">
    <citation type="submission" date="2019-03" db="EMBL/GenBank/DDBJ databases">
        <title>Genomic Encyclopedia of Type Strains, Phase IV (KMG-IV): sequencing the most valuable type-strain genomes for metagenomic binning, comparative biology and taxonomic classification.</title>
        <authorList>
            <person name="Goeker M."/>
        </authorList>
    </citation>
    <scope>NUCLEOTIDE SEQUENCE [LARGE SCALE GENOMIC DNA]</scope>
    <source>
        <strain evidence="2 3">DSM 15969</strain>
    </source>
</reference>
<gene>
    <name evidence="2" type="ORF">EV210_12812</name>
</gene>
<accession>A0A4R1PPM2</accession>
<evidence type="ECO:0000313" key="2">
    <source>
        <dbReference type="EMBL" id="TCL31592.1"/>
    </source>
</evidence>
<comment type="caution">
    <text evidence="2">The sequence shown here is derived from an EMBL/GenBank/DDBJ whole genome shotgun (WGS) entry which is preliminary data.</text>
</comment>
<feature type="domain" description="Thioesterase" evidence="1">
    <location>
        <begin position="19"/>
        <end position="83"/>
    </location>
</feature>
<dbReference type="GO" id="GO:0016829">
    <property type="term" value="F:lyase activity"/>
    <property type="evidence" value="ECO:0007669"/>
    <property type="project" value="UniProtKB-KW"/>
</dbReference>
<evidence type="ECO:0000313" key="3">
    <source>
        <dbReference type="Proteomes" id="UP000295063"/>
    </source>
</evidence>
<sequence>MTEALIRLRMNEHDAHYAGGLVNGSRMLDLFGDVATELLIRSDGDEGLFVAYDNVEFKAPVYAGDFIEARGSIVKTGNTSRRMEFVATKVIALDKNGKYDSTATVLPVPVVVCVASGTCMVPKDKQRGEQLG</sequence>
<keyword evidence="3" id="KW-1185">Reference proteome</keyword>
<dbReference type="Pfam" id="PF03061">
    <property type="entry name" value="4HBT"/>
    <property type="match status" value="1"/>
</dbReference>